<keyword evidence="3" id="KW-1185">Reference proteome</keyword>
<sequence>MTASTTRLLTTVVLAPLAALGVVGCRSDDSGTEGPGPGGTLTIVSSDWNGWDPEHTPTPRTTTLPASVGSSVTVDSIGETLTFEVARVGGGEVAVSSSRELAPEGETGGSNLNDLVDEFTVERGAETVLDTPTLDGGYSYTFTLS</sequence>
<comment type="caution">
    <text evidence="2">The sequence shown here is derived from an EMBL/GenBank/DDBJ whole genome shotgun (WGS) entry which is preliminary data.</text>
</comment>
<evidence type="ECO:0000313" key="2">
    <source>
        <dbReference type="EMBL" id="MFB9312176.1"/>
    </source>
</evidence>
<accession>A0ABV5K609</accession>
<reference evidence="2 3" key="1">
    <citation type="submission" date="2024-09" db="EMBL/GenBank/DDBJ databases">
        <authorList>
            <person name="Sun Q."/>
            <person name="Mori K."/>
        </authorList>
    </citation>
    <scope>NUCLEOTIDE SEQUENCE [LARGE SCALE GENOMIC DNA]</scope>
    <source>
        <strain evidence="2 3">JCM 9626</strain>
    </source>
</reference>
<proteinExistence type="predicted"/>
<dbReference type="EMBL" id="JBHMDG010000003">
    <property type="protein sequence ID" value="MFB9312176.1"/>
    <property type="molecule type" value="Genomic_DNA"/>
</dbReference>
<dbReference type="RefSeq" id="WP_140010410.1">
    <property type="nucleotide sequence ID" value="NZ_JBHMDG010000003.1"/>
</dbReference>
<evidence type="ECO:0000313" key="3">
    <source>
        <dbReference type="Proteomes" id="UP001589750"/>
    </source>
</evidence>
<protein>
    <recommendedName>
        <fullName evidence="4">Lipoprotein</fullName>
    </recommendedName>
</protein>
<name>A0ABV5K609_9ACTN</name>
<feature type="compositionally biased region" description="Polar residues" evidence="1">
    <location>
        <begin position="58"/>
        <end position="67"/>
    </location>
</feature>
<gene>
    <name evidence="2" type="ORF">ACFFRI_03885</name>
</gene>
<organism evidence="2 3">
    <name type="scientific">Nocardioides plantarum</name>
    <dbReference type="NCBI Taxonomy" id="29299"/>
    <lineage>
        <taxon>Bacteria</taxon>
        <taxon>Bacillati</taxon>
        <taxon>Actinomycetota</taxon>
        <taxon>Actinomycetes</taxon>
        <taxon>Propionibacteriales</taxon>
        <taxon>Nocardioidaceae</taxon>
        <taxon>Nocardioides</taxon>
    </lineage>
</organism>
<evidence type="ECO:0000256" key="1">
    <source>
        <dbReference type="SAM" id="MobiDB-lite"/>
    </source>
</evidence>
<dbReference type="Proteomes" id="UP001589750">
    <property type="component" value="Unassembled WGS sequence"/>
</dbReference>
<feature type="region of interest" description="Disordered" evidence="1">
    <location>
        <begin position="27"/>
        <end position="67"/>
    </location>
</feature>
<dbReference type="PROSITE" id="PS51257">
    <property type="entry name" value="PROKAR_LIPOPROTEIN"/>
    <property type="match status" value="1"/>
</dbReference>
<evidence type="ECO:0008006" key="4">
    <source>
        <dbReference type="Google" id="ProtNLM"/>
    </source>
</evidence>